<accession>A0A4U0P5T3</accession>
<feature type="domain" description="N-acetyltransferase" evidence="1">
    <location>
        <begin position="8"/>
        <end position="150"/>
    </location>
</feature>
<evidence type="ECO:0000259" key="1">
    <source>
        <dbReference type="PROSITE" id="PS51186"/>
    </source>
</evidence>
<dbReference type="InterPro" id="IPR000182">
    <property type="entry name" value="GNAT_dom"/>
</dbReference>
<dbReference type="AlphaFoldDB" id="A0A4U0P5T3"/>
<name>A0A4U0P5T3_9SPHI</name>
<dbReference type="Proteomes" id="UP000306808">
    <property type="component" value="Unassembled WGS sequence"/>
</dbReference>
<sequence length="154" mass="18078">MNIIWKIKTFENLSPYELYQILKLRINVFMLEQECLYPECDNKDLKAEHLFGFHENSIIAYARLLPPGISYKESSIGRVVTASDYRKFGIGRELMEKAIERILIEFPSNGIRISAQAHLQIFYESVGFQKETEPYLEDNIPHIEMALKVNKYRD</sequence>
<keyword evidence="2" id="KW-0808">Transferase</keyword>
<organism evidence="2 3">
    <name type="scientific">Sphingobacterium olei</name>
    <dbReference type="NCBI Taxonomy" id="2571155"/>
    <lineage>
        <taxon>Bacteria</taxon>
        <taxon>Pseudomonadati</taxon>
        <taxon>Bacteroidota</taxon>
        <taxon>Sphingobacteriia</taxon>
        <taxon>Sphingobacteriales</taxon>
        <taxon>Sphingobacteriaceae</taxon>
        <taxon>Sphingobacterium</taxon>
    </lineage>
</organism>
<evidence type="ECO:0000313" key="3">
    <source>
        <dbReference type="Proteomes" id="UP000306808"/>
    </source>
</evidence>
<evidence type="ECO:0000313" key="2">
    <source>
        <dbReference type="EMBL" id="TJZ62755.1"/>
    </source>
</evidence>
<dbReference type="PROSITE" id="PS51186">
    <property type="entry name" value="GNAT"/>
    <property type="match status" value="1"/>
</dbReference>
<comment type="caution">
    <text evidence="2">The sequence shown here is derived from an EMBL/GenBank/DDBJ whole genome shotgun (WGS) entry which is preliminary data.</text>
</comment>
<proteinExistence type="predicted"/>
<dbReference type="SUPFAM" id="SSF55729">
    <property type="entry name" value="Acyl-CoA N-acyltransferases (Nat)"/>
    <property type="match status" value="1"/>
</dbReference>
<dbReference type="EMBL" id="SUME01000001">
    <property type="protein sequence ID" value="TJZ62755.1"/>
    <property type="molecule type" value="Genomic_DNA"/>
</dbReference>
<dbReference type="OrthoDB" id="9796171at2"/>
<gene>
    <name evidence="2" type="ORF">FAZ15_00140</name>
</gene>
<dbReference type="InterPro" id="IPR016181">
    <property type="entry name" value="Acyl_CoA_acyltransferase"/>
</dbReference>
<dbReference type="Pfam" id="PF13673">
    <property type="entry name" value="Acetyltransf_10"/>
    <property type="match status" value="1"/>
</dbReference>
<protein>
    <submittedName>
        <fullName evidence="2">GNAT family N-acetyltransferase</fullName>
    </submittedName>
</protein>
<reference evidence="2 3" key="1">
    <citation type="submission" date="2019-04" db="EMBL/GenBank/DDBJ databases">
        <title>Sphingobacterium olei sp. nov., isolated from oil-contaminated soil.</title>
        <authorList>
            <person name="Liu B."/>
        </authorList>
    </citation>
    <scope>NUCLEOTIDE SEQUENCE [LARGE SCALE GENOMIC DNA]</scope>
    <source>
        <strain evidence="2 3">HAL-9</strain>
    </source>
</reference>
<dbReference type="CDD" id="cd04301">
    <property type="entry name" value="NAT_SF"/>
    <property type="match status" value="1"/>
</dbReference>
<dbReference type="Gene3D" id="3.40.630.30">
    <property type="match status" value="1"/>
</dbReference>
<dbReference type="RefSeq" id="WP_136898936.1">
    <property type="nucleotide sequence ID" value="NZ_SUME01000001.1"/>
</dbReference>
<dbReference type="GO" id="GO:0016747">
    <property type="term" value="F:acyltransferase activity, transferring groups other than amino-acyl groups"/>
    <property type="evidence" value="ECO:0007669"/>
    <property type="project" value="InterPro"/>
</dbReference>
<keyword evidence="3" id="KW-1185">Reference proteome</keyword>